<accession>A0ABW5QKE3</accession>
<dbReference type="Gene3D" id="3.40.50.2300">
    <property type="match status" value="1"/>
</dbReference>
<dbReference type="Pfam" id="PF00196">
    <property type="entry name" value="GerE"/>
    <property type="match status" value="1"/>
</dbReference>
<dbReference type="PANTHER" id="PTHR48111:SF1">
    <property type="entry name" value="TWO-COMPONENT RESPONSE REGULATOR ORR33"/>
    <property type="match status" value="1"/>
</dbReference>
<protein>
    <submittedName>
        <fullName evidence="8">Response regulator</fullName>
    </submittedName>
</protein>
<proteinExistence type="predicted"/>
<keyword evidence="5" id="KW-0804">Transcription</keyword>
<dbReference type="RefSeq" id="WP_386833078.1">
    <property type="nucleotide sequence ID" value="NZ_JBHUNP010000001.1"/>
</dbReference>
<sequence>MTATILCVEDEADLRADICEELAAAGYQVAEAANGQDALEQLRASRFDLVLCDITMPKMSGLELLRLVRQEPGLGDLPFIFLTALASRRDIIAGKEAGVDDYLTKPIDFDLMLITVAARLDQVARIKGAVRGEGSAGGSVRSALLGADEALNRIALGVFLLDSERKVLFRNRRAEELVTEADGISVSREGLLRGEKPQQTQALRDIVDVAIARATAGDRQASQAVALSRNSGRRALFAVACPLGRGPAQPGEPVVGLFVTDPERRLSAAAEAVAQLYGLSPAETRLALALARGLRLDEIAEEFGISRNTVSYTLKNLFRKTETDRQADLISLFISSPVSLEDQ</sequence>
<dbReference type="Pfam" id="PF00072">
    <property type="entry name" value="Response_reg"/>
    <property type="match status" value="1"/>
</dbReference>
<dbReference type="PANTHER" id="PTHR48111">
    <property type="entry name" value="REGULATOR OF RPOS"/>
    <property type="match status" value="1"/>
</dbReference>
<reference evidence="9" key="1">
    <citation type="journal article" date="2019" name="Int. J. Syst. Evol. Microbiol.">
        <title>The Global Catalogue of Microorganisms (GCM) 10K type strain sequencing project: providing services to taxonomists for standard genome sequencing and annotation.</title>
        <authorList>
            <consortium name="The Broad Institute Genomics Platform"/>
            <consortium name="The Broad Institute Genome Sequencing Center for Infectious Disease"/>
            <person name="Wu L."/>
            <person name="Ma J."/>
        </authorList>
    </citation>
    <scope>NUCLEOTIDE SEQUENCE [LARGE SCALE GENOMIC DNA]</scope>
    <source>
        <strain evidence="9">CCM 7427</strain>
    </source>
</reference>
<evidence type="ECO:0000256" key="4">
    <source>
        <dbReference type="ARBA" id="ARBA00023125"/>
    </source>
</evidence>
<organism evidence="8 9">
    <name type="scientific">Devosia albogilva</name>
    <dbReference type="NCBI Taxonomy" id="429726"/>
    <lineage>
        <taxon>Bacteria</taxon>
        <taxon>Pseudomonadati</taxon>
        <taxon>Pseudomonadota</taxon>
        <taxon>Alphaproteobacteria</taxon>
        <taxon>Hyphomicrobiales</taxon>
        <taxon>Devosiaceae</taxon>
        <taxon>Devosia</taxon>
    </lineage>
</organism>
<keyword evidence="3" id="KW-0805">Transcription regulation</keyword>
<evidence type="ECO:0000256" key="5">
    <source>
        <dbReference type="ARBA" id="ARBA00023163"/>
    </source>
</evidence>
<evidence type="ECO:0000259" key="7">
    <source>
        <dbReference type="PROSITE" id="PS50110"/>
    </source>
</evidence>
<feature type="domain" description="Response regulatory" evidence="7">
    <location>
        <begin position="4"/>
        <end position="120"/>
    </location>
</feature>
<dbReference type="SMART" id="SM00421">
    <property type="entry name" value="HTH_LUXR"/>
    <property type="match status" value="1"/>
</dbReference>
<keyword evidence="1 6" id="KW-0597">Phosphoprotein</keyword>
<dbReference type="InterPro" id="IPR000792">
    <property type="entry name" value="Tscrpt_reg_LuxR_C"/>
</dbReference>
<gene>
    <name evidence="8" type="ORF">ACFSX5_09430</name>
</gene>
<keyword evidence="9" id="KW-1185">Reference proteome</keyword>
<dbReference type="Proteomes" id="UP001597521">
    <property type="component" value="Unassembled WGS sequence"/>
</dbReference>
<dbReference type="PROSITE" id="PS50110">
    <property type="entry name" value="RESPONSE_REGULATORY"/>
    <property type="match status" value="1"/>
</dbReference>
<evidence type="ECO:0000256" key="2">
    <source>
        <dbReference type="ARBA" id="ARBA00023012"/>
    </source>
</evidence>
<dbReference type="Gene3D" id="1.10.10.10">
    <property type="entry name" value="Winged helix-like DNA-binding domain superfamily/Winged helix DNA-binding domain"/>
    <property type="match status" value="1"/>
</dbReference>
<evidence type="ECO:0000313" key="8">
    <source>
        <dbReference type="EMBL" id="MFD2648012.1"/>
    </source>
</evidence>
<dbReference type="InterPro" id="IPR011006">
    <property type="entry name" value="CheY-like_superfamily"/>
</dbReference>
<dbReference type="InterPro" id="IPR039420">
    <property type="entry name" value="WalR-like"/>
</dbReference>
<feature type="modified residue" description="4-aspartylphosphate" evidence="6">
    <location>
        <position position="53"/>
    </location>
</feature>
<dbReference type="InterPro" id="IPR001789">
    <property type="entry name" value="Sig_transdc_resp-reg_receiver"/>
</dbReference>
<dbReference type="SMART" id="SM00448">
    <property type="entry name" value="REC"/>
    <property type="match status" value="1"/>
</dbReference>
<dbReference type="InterPro" id="IPR016032">
    <property type="entry name" value="Sig_transdc_resp-reg_C-effctor"/>
</dbReference>
<name>A0ABW5QKE3_9HYPH</name>
<dbReference type="CDD" id="cd17574">
    <property type="entry name" value="REC_OmpR"/>
    <property type="match status" value="1"/>
</dbReference>
<keyword evidence="2" id="KW-0902">Two-component regulatory system</keyword>
<evidence type="ECO:0000313" key="9">
    <source>
        <dbReference type="Proteomes" id="UP001597521"/>
    </source>
</evidence>
<evidence type="ECO:0000256" key="6">
    <source>
        <dbReference type="PROSITE-ProRule" id="PRU00169"/>
    </source>
</evidence>
<dbReference type="InterPro" id="IPR036388">
    <property type="entry name" value="WH-like_DNA-bd_sf"/>
</dbReference>
<evidence type="ECO:0000256" key="1">
    <source>
        <dbReference type="ARBA" id="ARBA00022553"/>
    </source>
</evidence>
<dbReference type="SUPFAM" id="SSF46894">
    <property type="entry name" value="C-terminal effector domain of the bipartite response regulators"/>
    <property type="match status" value="1"/>
</dbReference>
<comment type="caution">
    <text evidence="8">The sequence shown here is derived from an EMBL/GenBank/DDBJ whole genome shotgun (WGS) entry which is preliminary data.</text>
</comment>
<keyword evidence="4" id="KW-0238">DNA-binding</keyword>
<evidence type="ECO:0000256" key="3">
    <source>
        <dbReference type="ARBA" id="ARBA00023015"/>
    </source>
</evidence>
<dbReference type="SUPFAM" id="SSF52172">
    <property type="entry name" value="CheY-like"/>
    <property type="match status" value="1"/>
</dbReference>
<dbReference type="EMBL" id="JBHUNP010000001">
    <property type="protein sequence ID" value="MFD2648012.1"/>
    <property type="molecule type" value="Genomic_DNA"/>
</dbReference>